<dbReference type="InterPro" id="IPR016181">
    <property type="entry name" value="Acyl_CoA_acyltransferase"/>
</dbReference>
<sequence length="867" mass="92678">MADDTPTPAPRPGWRALPWRWLVSAGSLLALAAALWWLHRALAGTPLREVLHSLGALPWPALGLALAGTALSYAALAAHDVLALRVLQRRDLPWPRAALTGFMATAVGHNVGLSLLSGGAVRLRLYGAWGLGAGEVATLTSLVGLSFGLGVTLCGGAALLLEPASTLAALHLPATAARALGALLVLLPLAWLLRLAIGPRTLTVRHWQWPLPTPAQGALQLLLSLADLAAASLVLWSLLPPDTVGWVPFLGLYLMAMVVGIASHVPGGLGVFEAVLIAGLPQVPAHTLLAASLAYRAVYYLLPLALAALAGLAMLLHTQAARAQRWLSLTQPVAAWVAPWLGATVVFAAGAVLLFSGSLPADGARLHALRGVVPLAAVEVSHLAGSLIGLALLILSQALLQRVDAARRLALGLLLAGALASLLKGLDLGEAALSLGAAAVLYAGRAGFRRQARWRWGRDLGALGPQAWLGVGVVVIATLWLGLFSFRHVEYSNELWWQFALRAQAPRALRAGVLVAVACMALLVWQAVRPRRAPPERATPEQLAVAARLVATSARTDAALALLGDKRLLIDEGEQAMLMYQVQSRSWIAMGDPVGEPEAGEALAWRLREMADRHGARAVFYQVDAQRLPLYLDMGLSAIKLGEEALVPLTGFTLEGPRRAALRQAVRRAERDGLSFEVVPPEAVPAHLPALRRVSERWLQAKATREKGFSLGRFDPDYLRHFPMALVWRAGEVVGFANLWTGNGRDELSIDLMRHDPGAVPGVMDYLFAQCMVWGAARGFQTFSLGMAPLAGLETHPLAPLWHRLGTTLFRSGEHFYNFQGLRAYKQKFDPEWKPRYLACPGGLALPGVLIDVATLIGGGWRGVIAR</sequence>
<dbReference type="GO" id="GO:0006629">
    <property type="term" value="P:lipid metabolic process"/>
    <property type="evidence" value="ECO:0007669"/>
    <property type="project" value="UniProtKB-KW"/>
</dbReference>
<reference evidence="16 17" key="1">
    <citation type="submission" date="2020-03" db="EMBL/GenBank/DDBJ databases">
        <title>Hydrogenophaga sp. nov. isolated from cyanobacterial mat.</title>
        <authorList>
            <person name="Thorat V."/>
            <person name="Kirdat K."/>
            <person name="Tiwarekar B."/>
            <person name="Costa E.D."/>
            <person name="Yadav A."/>
        </authorList>
    </citation>
    <scope>NUCLEOTIDE SEQUENCE [LARGE SCALE GENOMIC DNA]</scope>
    <source>
        <strain evidence="16 17">BA0156</strain>
    </source>
</reference>
<evidence type="ECO:0000256" key="4">
    <source>
        <dbReference type="ARBA" id="ARBA00021546"/>
    </source>
</evidence>
<keyword evidence="7 14" id="KW-0812">Transmembrane</keyword>
<protein>
    <recommendedName>
        <fullName evidence="4">Phosphatidylglycerol lysyltransferase</fullName>
        <ecNumber evidence="3">2.3.2.3</ecNumber>
    </recommendedName>
    <alternativeName>
        <fullName evidence="12">Lysylphosphatidylglycerol synthase</fullName>
    </alternativeName>
</protein>
<evidence type="ECO:0000259" key="15">
    <source>
        <dbReference type="Pfam" id="PF09924"/>
    </source>
</evidence>
<feature type="transmembrane region" description="Helical" evidence="14">
    <location>
        <begin position="468"/>
        <end position="488"/>
    </location>
</feature>
<evidence type="ECO:0000256" key="2">
    <source>
        <dbReference type="ARBA" id="ARBA00008627"/>
    </source>
</evidence>
<name>A0A6G8IK45_9BURK</name>
<evidence type="ECO:0000256" key="5">
    <source>
        <dbReference type="ARBA" id="ARBA00022475"/>
    </source>
</evidence>
<comment type="similarity">
    <text evidence="2">Belongs to the LPG synthase family.</text>
</comment>
<dbReference type="GO" id="GO:0050071">
    <property type="term" value="F:phosphatidylglycerol lysyltransferase activity"/>
    <property type="evidence" value="ECO:0007669"/>
    <property type="project" value="UniProtKB-EC"/>
</dbReference>
<dbReference type="KEGG" id="hcz:G9Q37_15160"/>
<feature type="transmembrane region" description="Helical" evidence="14">
    <location>
        <begin position="251"/>
        <end position="277"/>
    </location>
</feature>
<dbReference type="EC" id="2.3.2.3" evidence="3"/>
<evidence type="ECO:0000256" key="7">
    <source>
        <dbReference type="ARBA" id="ARBA00022692"/>
    </source>
</evidence>
<feature type="transmembrane region" description="Helical" evidence="14">
    <location>
        <begin position="136"/>
        <end position="161"/>
    </location>
</feature>
<keyword evidence="17" id="KW-1185">Reference proteome</keyword>
<dbReference type="SUPFAM" id="SSF55729">
    <property type="entry name" value="Acyl-CoA N-acyltransferases (Nat)"/>
    <property type="match status" value="1"/>
</dbReference>
<evidence type="ECO:0000256" key="10">
    <source>
        <dbReference type="ARBA" id="ARBA00023136"/>
    </source>
</evidence>
<dbReference type="RefSeq" id="WP_166228426.1">
    <property type="nucleotide sequence ID" value="NZ_CP049989.1"/>
</dbReference>
<dbReference type="AlphaFoldDB" id="A0A6G8IK45"/>
<evidence type="ECO:0000256" key="8">
    <source>
        <dbReference type="ARBA" id="ARBA00022989"/>
    </source>
</evidence>
<evidence type="ECO:0000256" key="6">
    <source>
        <dbReference type="ARBA" id="ARBA00022679"/>
    </source>
</evidence>
<evidence type="ECO:0000256" key="9">
    <source>
        <dbReference type="ARBA" id="ARBA00023098"/>
    </source>
</evidence>
<evidence type="ECO:0000256" key="11">
    <source>
        <dbReference type="ARBA" id="ARBA00023251"/>
    </source>
</evidence>
<dbReference type="NCBIfam" id="NF033480">
    <property type="entry name" value="bifunc_MprF"/>
    <property type="match status" value="1"/>
</dbReference>
<dbReference type="PANTHER" id="PTHR34697:SF2">
    <property type="entry name" value="PHOSPHATIDYLGLYCEROL LYSYLTRANSFERASE"/>
    <property type="match status" value="1"/>
</dbReference>
<dbReference type="GO" id="GO:0005886">
    <property type="term" value="C:plasma membrane"/>
    <property type="evidence" value="ECO:0007669"/>
    <property type="project" value="UniProtKB-SubCell"/>
</dbReference>
<dbReference type="Proteomes" id="UP000503162">
    <property type="component" value="Chromosome"/>
</dbReference>
<feature type="transmembrane region" description="Helical" evidence="14">
    <location>
        <begin position="59"/>
        <end position="76"/>
    </location>
</feature>
<dbReference type="InterPro" id="IPR022791">
    <property type="entry name" value="L-PG_synthase/AglD"/>
</dbReference>
<dbReference type="Pfam" id="PF09924">
    <property type="entry name" value="LPG_synthase_C"/>
    <property type="match status" value="1"/>
</dbReference>
<feature type="transmembrane region" description="Helical" evidence="14">
    <location>
        <begin position="297"/>
        <end position="316"/>
    </location>
</feature>
<gene>
    <name evidence="16" type="primary">mprF</name>
    <name evidence="16" type="ORF">G9Q37_15160</name>
</gene>
<feature type="transmembrane region" description="Helical" evidence="14">
    <location>
        <begin position="97"/>
        <end position="116"/>
    </location>
</feature>
<feature type="domain" description="Phosphatidylglycerol lysyltransferase C-terminal" evidence="15">
    <location>
        <begin position="553"/>
        <end position="839"/>
    </location>
</feature>
<feature type="transmembrane region" description="Helical" evidence="14">
    <location>
        <begin position="21"/>
        <end position="39"/>
    </location>
</feature>
<feature type="transmembrane region" description="Helical" evidence="14">
    <location>
        <begin position="173"/>
        <end position="197"/>
    </location>
</feature>
<evidence type="ECO:0000313" key="17">
    <source>
        <dbReference type="Proteomes" id="UP000503162"/>
    </source>
</evidence>
<feature type="transmembrane region" description="Helical" evidence="14">
    <location>
        <begin position="375"/>
        <end position="396"/>
    </location>
</feature>
<dbReference type="InterPro" id="IPR024320">
    <property type="entry name" value="LPG_synthase_C"/>
</dbReference>
<accession>A0A6G8IK45</accession>
<evidence type="ECO:0000256" key="1">
    <source>
        <dbReference type="ARBA" id="ARBA00004651"/>
    </source>
</evidence>
<keyword evidence="11" id="KW-0046">Antibiotic resistance</keyword>
<keyword evidence="8 14" id="KW-1133">Transmembrane helix</keyword>
<feature type="transmembrane region" description="Helical" evidence="14">
    <location>
        <begin position="408"/>
        <end position="425"/>
    </location>
</feature>
<feature type="transmembrane region" description="Helical" evidence="14">
    <location>
        <begin position="217"/>
        <end position="239"/>
    </location>
</feature>
<comment type="catalytic activity">
    <reaction evidence="13">
        <text>L-lysyl-tRNA(Lys) + a 1,2-diacyl-sn-glycero-3-phospho-(1'-sn-glycerol) = a 1,2-diacyl-sn-glycero-3-phospho-1'-(3'-O-L-lysyl)-sn-glycerol + tRNA(Lys)</text>
        <dbReference type="Rhea" id="RHEA:10668"/>
        <dbReference type="Rhea" id="RHEA-COMP:9696"/>
        <dbReference type="Rhea" id="RHEA-COMP:9697"/>
        <dbReference type="ChEBI" id="CHEBI:64716"/>
        <dbReference type="ChEBI" id="CHEBI:75792"/>
        <dbReference type="ChEBI" id="CHEBI:78442"/>
        <dbReference type="ChEBI" id="CHEBI:78529"/>
        <dbReference type="EC" id="2.3.2.3"/>
    </reaction>
</comment>
<dbReference type="InterPro" id="IPR051211">
    <property type="entry name" value="PG_lysyltransferase"/>
</dbReference>
<keyword evidence="5" id="KW-1003">Cell membrane</keyword>
<proteinExistence type="inferred from homology"/>
<feature type="transmembrane region" description="Helical" evidence="14">
    <location>
        <begin position="337"/>
        <end position="355"/>
    </location>
</feature>
<dbReference type="GO" id="GO:0046677">
    <property type="term" value="P:response to antibiotic"/>
    <property type="evidence" value="ECO:0007669"/>
    <property type="project" value="UniProtKB-KW"/>
</dbReference>
<organism evidence="16 17">
    <name type="scientific">Hydrogenophaga crocea</name>
    <dbReference type="NCBI Taxonomy" id="2716225"/>
    <lineage>
        <taxon>Bacteria</taxon>
        <taxon>Pseudomonadati</taxon>
        <taxon>Pseudomonadota</taxon>
        <taxon>Betaproteobacteria</taxon>
        <taxon>Burkholderiales</taxon>
        <taxon>Comamonadaceae</taxon>
        <taxon>Hydrogenophaga</taxon>
    </lineage>
</organism>
<evidence type="ECO:0000256" key="14">
    <source>
        <dbReference type="SAM" id="Phobius"/>
    </source>
</evidence>
<keyword evidence="9" id="KW-0443">Lipid metabolism</keyword>
<dbReference type="GO" id="GO:0055091">
    <property type="term" value="P:phospholipid homeostasis"/>
    <property type="evidence" value="ECO:0007669"/>
    <property type="project" value="TreeGrafter"/>
</dbReference>
<dbReference type="Pfam" id="PF03706">
    <property type="entry name" value="LPG_synthase_TM"/>
    <property type="match status" value="1"/>
</dbReference>
<comment type="subcellular location">
    <subcellularLocation>
        <location evidence="1">Cell membrane</location>
        <topology evidence="1">Multi-pass membrane protein</topology>
    </subcellularLocation>
</comment>
<evidence type="ECO:0000256" key="13">
    <source>
        <dbReference type="ARBA" id="ARBA00047540"/>
    </source>
</evidence>
<keyword evidence="10 14" id="KW-0472">Membrane</keyword>
<dbReference type="EMBL" id="CP049989">
    <property type="protein sequence ID" value="QIM53398.1"/>
    <property type="molecule type" value="Genomic_DNA"/>
</dbReference>
<keyword evidence="6" id="KW-0808">Transferase</keyword>
<evidence type="ECO:0000256" key="3">
    <source>
        <dbReference type="ARBA" id="ARBA00012014"/>
    </source>
</evidence>
<evidence type="ECO:0000313" key="16">
    <source>
        <dbReference type="EMBL" id="QIM53398.1"/>
    </source>
</evidence>
<evidence type="ECO:0000256" key="12">
    <source>
        <dbReference type="ARBA" id="ARBA00031899"/>
    </source>
</evidence>
<dbReference type="PANTHER" id="PTHR34697">
    <property type="entry name" value="PHOSPHATIDYLGLYCEROL LYSYLTRANSFERASE"/>
    <property type="match status" value="1"/>
</dbReference>
<feature type="transmembrane region" description="Helical" evidence="14">
    <location>
        <begin position="508"/>
        <end position="528"/>
    </location>
</feature>